<comment type="caution">
    <text evidence="1">The sequence shown here is derived from an EMBL/GenBank/DDBJ whole genome shotgun (WGS) entry which is preliminary data.</text>
</comment>
<protein>
    <submittedName>
        <fullName evidence="1">Uncharacterized protein</fullName>
    </submittedName>
</protein>
<dbReference type="Proteomes" id="UP000280091">
    <property type="component" value="Unassembled WGS sequence"/>
</dbReference>
<evidence type="ECO:0000313" key="1">
    <source>
        <dbReference type="EMBL" id="RKS89678.1"/>
    </source>
</evidence>
<sequence>MVFETESFLNKIATQLPMGTILSKNRQFQYHCTLSTTLLYLLKLSKFNLYSCFNSSSLSSTPSKQSALTVFEQKNSSGLIKWFYAVPYIVTNIPFLVSHIYKVS</sequence>
<keyword evidence="2" id="KW-1185">Reference proteome</keyword>
<reference evidence="1 2" key="1">
    <citation type="submission" date="2018-10" db="EMBL/GenBank/DDBJ databases">
        <title>Genomic Encyclopedia of Archaeal and Bacterial Type Strains, Phase II (KMG-II): from individual species to whole genera.</title>
        <authorList>
            <person name="Goeker M."/>
        </authorList>
    </citation>
    <scope>NUCLEOTIDE SEQUENCE [LARGE SCALE GENOMIC DNA]</scope>
    <source>
        <strain evidence="1 2">DSM 15094</strain>
    </source>
</reference>
<evidence type="ECO:0000313" key="2">
    <source>
        <dbReference type="Proteomes" id="UP000280091"/>
    </source>
</evidence>
<organism evidence="1 2">
    <name type="scientific">Flavobacterium limicola</name>
    <dbReference type="NCBI Taxonomy" id="180441"/>
    <lineage>
        <taxon>Bacteria</taxon>
        <taxon>Pseudomonadati</taxon>
        <taxon>Bacteroidota</taxon>
        <taxon>Flavobacteriia</taxon>
        <taxon>Flavobacteriales</taxon>
        <taxon>Flavobacteriaceae</taxon>
        <taxon>Flavobacterium</taxon>
    </lineage>
</organism>
<gene>
    <name evidence="1" type="ORF">BC952_3107</name>
</gene>
<name>A0A495RSH7_9FLAO</name>
<proteinExistence type="predicted"/>
<dbReference type="EMBL" id="RBXA01000007">
    <property type="protein sequence ID" value="RKS89678.1"/>
    <property type="molecule type" value="Genomic_DNA"/>
</dbReference>
<dbReference type="AlphaFoldDB" id="A0A495RSH7"/>
<accession>A0A495RSH7</accession>